<feature type="non-terminal residue" evidence="1">
    <location>
        <position position="131"/>
    </location>
</feature>
<protein>
    <submittedName>
        <fullName evidence="1">Uncharacterized protein</fullName>
    </submittedName>
</protein>
<keyword evidence="2" id="KW-1185">Reference proteome</keyword>
<organism evidence="1 2">
    <name type="scientific">Datura stramonium</name>
    <name type="common">Jimsonweed</name>
    <name type="synonym">Common thornapple</name>
    <dbReference type="NCBI Taxonomy" id="4076"/>
    <lineage>
        <taxon>Eukaryota</taxon>
        <taxon>Viridiplantae</taxon>
        <taxon>Streptophyta</taxon>
        <taxon>Embryophyta</taxon>
        <taxon>Tracheophyta</taxon>
        <taxon>Spermatophyta</taxon>
        <taxon>Magnoliopsida</taxon>
        <taxon>eudicotyledons</taxon>
        <taxon>Gunneridae</taxon>
        <taxon>Pentapetalae</taxon>
        <taxon>asterids</taxon>
        <taxon>lamiids</taxon>
        <taxon>Solanales</taxon>
        <taxon>Solanaceae</taxon>
        <taxon>Solanoideae</taxon>
        <taxon>Datureae</taxon>
        <taxon>Datura</taxon>
    </lineage>
</organism>
<accession>A0ABS8W1I9</accession>
<dbReference type="Proteomes" id="UP000823775">
    <property type="component" value="Unassembled WGS sequence"/>
</dbReference>
<evidence type="ECO:0000313" key="2">
    <source>
        <dbReference type="Proteomes" id="UP000823775"/>
    </source>
</evidence>
<evidence type="ECO:0000313" key="1">
    <source>
        <dbReference type="EMBL" id="MCE2055448.1"/>
    </source>
</evidence>
<name>A0ABS8W1I9_DATST</name>
<comment type="caution">
    <text evidence="1">The sequence shown here is derived from an EMBL/GenBank/DDBJ whole genome shotgun (WGS) entry which is preliminary data.</text>
</comment>
<proteinExistence type="predicted"/>
<reference evidence="1 2" key="1">
    <citation type="journal article" date="2021" name="BMC Genomics">
        <title>Datura genome reveals duplications of psychoactive alkaloid biosynthetic genes and high mutation rate following tissue culture.</title>
        <authorList>
            <person name="Rajewski A."/>
            <person name="Carter-House D."/>
            <person name="Stajich J."/>
            <person name="Litt A."/>
        </authorList>
    </citation>
    <scope>NUCLEOTIDE SEQUENCE [LARGE SCALE GENOMIC DNA]</scope>
    <source>
        <strain evidence="1">AR-01</strain>
    </source>
</reference>
<dbReference type="EMBL" id="JACEIK010006294">
    <property type="protein sequence ID" value="MCE2055448.1"/>
    <property type="molecule type" value="Genomic_DNA"/>
</dbReference>
<sequence>MTYKLGLPATGSTNLLFHILMLKKCVRSPEKQITPLNLCDTSSVAFDANLVEKVPFSIMDNAMNTIIAEIEHALGLYFFRIHPIYLRLVSAEVYRAKGKGICACVGLHNEGSGGKGPKVLRLPLGDGLGIN</sequence>
<gene>
    <name evidence="1" type="ORF">HAX54_042586</name>
</gene>